<reference evidence="12 13" key="1">
    <citation type="submission" date="2018-12" db="EMBL/GenBank/DDBJ databases">
        <authorList>
            <person name="Grouzdev D.S."/>
            <person name="Krutkina M.S."/>
        </authorList>
    </citation>
    <scope>NUCLEOTIDE SEQUENCE [LARGE SCALE GENOMIC DNA]</scope>
    <source>
        <strain evidence="12 13">RmlP026</strain>
    </source>
</reference>
<keyword evidence="13" id="KW-1185">Reference proteome</keyword>
<dbReference type="CDD" id="cd00383">
    <property type="entry name" value="trans_reg_C"/>
    <property type="match status" value="1"/>
</dbReference>
<comment type="caution">
    <text evidence="12">The sequence shown here is derived from an EMBL/GenBank/DDBJ whole genome shotgun (WGS) entry which is preliminary data.</text>
</comment>
<name>A0A4Q2U4F8_9HYPH</name>
<feature type="domain" description="OmpR/PhoB-type" evidence="11">
    <location>
        <begin position="130"/>
        <end position="229"/>
    </location>
</feature>
<dbReference type="InterPro" id="IPR001789">
    <property type="entry name" value="Sig_transdc_resp-reg_receiver"/>
</dbReference>
<dbReference type="GO" id="GO:0000156">
    <property type="term" value="F:phosphorelay response regulator activity"/>
    <property type="evidence" value="ECO:0007669"/>
    <property type="project" value="TreeGrafter"/>
</dbReference>
<keyword evidence="7" id="KW-0804">Transcription</keyword>
<dbReference type="RefSeq" id="WP_129227535.1">
    <property type="nucleotide sequence ID" value="NZ_QYBB01000015.1"/>
</dbReference>
<evidence type="ECO:0000313" key="12">
    <source>
        <dbReference type="EMBL" id="RYC31252.1"/>
    </source>
</evidence>
<dbReference type="AlphaFoldDB" id="A0A4Q2U4F8"/>
<evidence type="ECO:0000256" key="1">
    <source>
        <dbReference type="ARBA" id="ARBA00004496"/>
    </source>
</evidence>
<evidence type="ECO:0000259" key="11">
    <source>
        <dbReference type="PROSITE" id="PS51755"/>
    </source>
</evidence>
<dbReference type="Pfam" id="PF00072">
    <property type="entry name" value="Response_reg"/>
    <property type="match status" value="1"/>
</dbReference>
<evidence type="ECO:0000256" key="5">
    <source>
        <dbReference type="ARBA" id="ARBA00023015"/>
    </source>
</evidence>
<dbReference type="Gene3D" id="1.10.10.10">
    <property type="entry name" value="Winged helix-like DNA-binding domain superfamily/Winged helix DNA-binding domain"/>
    <property type="match status" value="1"/>
</dbReference>
<evidence type="ECO:0000256" key="7">
    <source>
        <dbReference type="ARBA" id="ARBA00023163"/>
    </source>
</evidence>
<dbReference type="GO" id="GO:0000987">
    <property type="term" value="F:cis-regulatory region sequence-specific DNA binding"/>
    <property type="evidence" value="ECO:0007669"/>
    <property type="project" value="UniProtKB-ARBA"/>
</dbReference>
<gene>
    <name evidence="12" type="ORF">D3273_14125</name>
</gene>
<dbReference type="InterPro" id="IPR036388">
    <property type="entry name" value="WH-like_DNA-bd_sf"/>
</dbReference>
<evidence type="ECO:0000256" key="2">
    <source>
        <dbReference type="ARBA" id="ARBA00022490"/>
    </source>
</evidence>
<dbReference type="Gene3D" id="3.40.50.2300">
    <property type="match status" value="1"/>
</dbReference>
<dbReference type="PROSITE" id="PS51755">
    <property type="entry name" value="OMPR_PHOB"/>
    <property type="match status" value="1"/>
</dbReference>
<dbReference type="Proteomes" id="UP000290759">
    <property type="component" value="Unassembled WGS sequence"/>
</dbReference>
<reference evidence="12 13" key="2">
    <citation type="submission" date="2019-02" db="EMBL/GenBank/DDBJ databases">
        <title>'Lichenibacterium ramalinii' gen. nov. sp. nov., 'Lichenibacterium minor' gen. nov. sp. nov.</title>
        <authorList>
            <person name="Pankratov T."/>
        </authorList>
    </citation>
    <scope>NUCLEOTIDE SEQUENCE [LARGE SCALE GENOMIC DNA]</scope>
    <source>
        <strain evidence="12 13">RmlP026</strain>
    </source>
</reference>
<dbReference type="OrthoDB" id="9802426at2"/>
<keyword evidence="4" id="KW-0902">Two-component regulatory system</keyword>
<dbReference type="SMART" id="SM00448">
    <property type="entry name" value="REC"/>
    <property type="match status" value="1"/>
</dbReference>
<dbReference type="Gene3D" id="6.10.250.690">
    <property type="match status" value="1"/>
</dbReference>
<dbReference type="GO" id="GO:0042802">
    <property type="term" value="F:identical protein binding"/>
    <property type="evidence" value="ECO:0007669"/>
    <property type="project" value="UniProtKB-ARBA"/>
</dbReference>
<dbReference type="FunFam" id="3.40.50.2300:FF:000021">
    <property type="entry name" value="Two-component system response regulator KdpE"/>
    <property type="match status" value="1"/>
</dbReference>
<feature type="domain" description="Response regulatory" evidence="10">
    <location>
        <begin position="7"/>
        <end position="120"/>
    </location>
</feature>
<dbReference type="Pfam" id="PF00486">
    <property type="entry name" value="Trans_reg_C"/>
    <property type="match status" value="1"/>
</dbReference>
<dbReference type="SUPFAM" id="SSF52172">
    <property type="entry name" value="CheY-like"/>
    <property type="match status" value="1"/>
</dbReference>
<feature type="modified residue" description="4-aspartylphosphate" evidence="8">
    <location>
        <position position="56"/>
    </location>
</feature>
<organism evidence="12 13">
    <name type="scientific">Lichenibacterium minor</name>
    <dbReference type="NCBI Taxonomy" id="2316528"/>
    <lineage>
        <taxon>Bacteria</taxon>
        <taxon>Pseudomonadati</taxon>
        <taxon>Pseudomonadota</taxon>
        <taxon>Alphaproteobacteria</taxon>
        <taxon>Hyphomicrobiales</taxon>
        <taxon>Lichenihabitantaceae</taxon>
        <taxon>Lichenibacterium</taxon>
    </lineage>
</organism>
<comment type="subcellular location">
    <subcellularLocation>
        <location evidence="1">Cytoplasm</location>
    </subcellularLocation>
</comment>
<keyword evidence="3 8" id="KW-0597">Phosphoprotein</keyword>
<keyword evidence="2" id="KW-0963">Cytoplasm</keyword>
<keyword evidence="6 9" id="KW-0238">DNA-binding</keyword>
<evidence type="ECO:0000313" key="13">
    <source>
        <dbReference type="Proteomes" id="UP000290759"/>
    </source>
</evidence>
<sequence length="232" mass="25287">MTAGSHYVLVVDDEPQIHRFLRPTLQAEGYRVEAATTGRDALAMAARAEPDLVLLDLGLPDMDGLEVLRALRARSQVPVVILSARHAEGAKVAALDAGAHDYVDKPFGVAELMARIRAALRHAVAASGTTAVFSAGDLVVDTLAHRVTLRGEVVKLTPKEYDLLHVLARHAGRVVTHQQILNVVWGPAHAEDAQYLRVFVRRLRRKIETEPAVPKLLLTESGVGYRLEAPEV</sequence>
<dbReference type="InterPro" id="IPR001867">
    <property type="entry name" value="OmpR/PhoB-type_DNA-bd"/>
</dbReference>
<dbReference type="PROSITE" id="PS50110">
    <property type="entry name" value="RESPONSE_REGULATORY"/>
    <property type="match status" value="1"/>
</dbReference>
<evidence type="ECO:0000256" key="9">
    <source>
        <dbReference type="PROSITE-ProRule" id="PRU01091"/>
    </source>
</evidence>
<feature type="DNA-binding region" description="OmpR/PhoB-type" evidence="9">
    <location>
        <begin position="130"/>
        <end position="229"/>
    </location>
</feature>
<evidence type="ECO:0000259" key="10">
    <source>
        <dbReference type="PROSITE" id="PS50110"/>
    </source>
</evidence>
<dbReference type="CDD" id="cd17620">
    <property type="entry name" value="REC_OmpR_KdpE-like"/>
    <property type="match status" value="1"/>
</dbReference>
<evidence type="ECO:0000256" key="8">
    <source>
        <dbReference type="PROSITE-ProRule" id="PRU00169"/>
    </source>
</evidence>
<proteinExistence type="predicted"/>
<evidence type="ECO:0000256" key="6">
    <source>
        <dbReference type="ARBA" id="ARBA00023125"/>
    </source>
</evidence>
<keyword evidence="5" id="KW-0805">Transcription regulation</keyword>
<dbReference type="InterPro" id="IPR011006">
    <property type="entry name" value="CheY-like_superfamily"/>
</dbReference>
<dbReference type="PANTHER" id="PTHR48111:SF50">
    <property type="entry name" value="KDP OPERON TRANSCRIPTIONAL REGULATORY PROTEIN KDPE"/>
    <property type="match status" value="1"/>
</dbReference>
<dbReference type="EMBL" id="QYBB01000015">
    <property type="protein sequence ID" value="RYC31252.1"/>
    <property type="molecule type" value="Genomic_DNA"/>
</dbReference>
<dbReference type="GO" id="GO:0032993">
    <property type="term" value="C:protein-DNA complex"/>
    <property type="evidence" value="ECO:0007669"/>
    <property type="project" value="TreeGrafter"/>
</dbReference>
<dbReference type="InterPro" id="IPR039420">
    <property type="entry name" value="WalR-like"/>
</dbReference>
<dbReference type="GO" id="GO:0045893">
    <property type="term" value="P:positive regulation of DNA-templated transcription"/>
    <property type="evidence" value="ECO:0007669"/>
    <property type="project" value="UniProtKB-ARBA"/>
</dbReference>
<evidence type="ECO:0000256" key="4">
    <source>
        <dbReference type="ARBA" id="ARBA00023012"/>
    </source>
</evidence>
<evidence type="ECO:0000256" key="3">
    <source>
        <dbReference type="ARBA" id="ARBA00022553"/>
    </source>
</evidence>
<dbReference type="GO" id="GO:0005829">
    <property type="term" value="C:cytosol"/>
    <property type="evidence" value="ECO:0007669"/>
    <property type="project" value="TreeGrafter"/>
</dbReference>
<dbReference type="SMART" id="SM00862">
    <property type="entry name" value="Trans_reg_C"/>
    <property type="match status" value="1"/>
</dbReference>
<protein>
    <submittedName>
        <fullName evidence="12">Response regulator</fullName>
    </submittedName>
</protein>
<dbReference type="PANTHER" id="PTHR48111">
    <property type="entry name" value="REGULATOR OF RPOS"/>
    <property type="match status" value="1"/>
</dbReference>
<accession>A0A4Q2U4F8</accession>